<gene>
    <name evidence="4" type="ORF">FWK35_00030040</name>
</gene>
<feature type="non-terminal residue" evidence="4">
    <location>
        <position position="1"/>
    </location>
</feature>
<dbReference type="InterPro" id="IPR050964">
    <property type="entry name" value="Striated_Muscle_Regulatory"/>
</dbReference>
<dbReference type="InterPro" id="IPR007110">
    <property type="entry name" value="Ig-like_dom"/>
</dbReference>
<keyword evidence="1" id="KW-0677">Repeat</keyword>
<dbReference type="InterPro" id="IPR003599">
    <property type="entry name" value="Ig_sub"/>
</dbReference>
<dbReference type="InterPro" id="IPR013783">
    <property type="entry name" value="Ig-like_fold"/>
</dbReference>
<reference evidence="4 5" key="1">
    <citation type="submission" date="2019-08" db="EMBL/GenBank/DDBJ databases">
        <title>Whole genome of Aphis craccivora.</title>
        <authorList>
            <person name="Voronova N.V."/>
            <person name="Shulinski R.S."/>
            <person name="Bandarenka Y.V."/>
            <person name="Zhorov D.G."/>
            <person name="Warner D."/>
        </authorList>
    </citation>
    <scope>NUCLEOTIDE SEQUENCE [LARGE SCALE GENOMIC DNA]</scope>
    <source>
        <strain evidence="4">180601</strain>
        <tissue evidence="4">Whole Body</tissue>
    </source>
</reference>
<dbReference type="SUPFAM" id="SSF49265">
    <property type="entry name" value="Fibronectin type III"/>
    <property type="match status" value="1"/>
</dbReference>
<evidence type="ECO:0000313" key="4">
    <source>
        <dbReference type="EMBL" id="KAF0704124.1"/>
    </source>
</evidence>
<feature type="domain" description="Ig-like" evidence="2">
    <location>
        <begin position="252"/>
        <end position="321"/>
    </location>
</feature>
<dbReference type="SUPFAM" id="SSF48726">
    <property type="entry name" value="Immunoglobulin"/>
    <property type="match status" value="2"/>
</dbReference>
<dbReference type="PANTHER" id="PTHR13817:SF73">
    <property type="entry name" value="FIBRONECTIN TYPE-III DOMAIN-CONTAINING PROTEIN"/>
    <property type="match status" value="1"/>
</dbReference>
<feature type="domain" description="Fibronectin type-III" evidence="3">
    <location>
        <begin position="1"/>
        <end position="56"/>
    </location>
</feature>
<evidence type="ECO:0000259" key="3">
    <source>
        <dbReference type="PROSITE" id="PS50853"/>
    </source>
</evidence>
<dbReference type="PROSITE" id="PS50835">
    <property type="entry name" value="IG_LIKE"/>
    <property type="match status" value="1"/>
</dbReference>
<protein>
    <submittedName>
        <fullName evidence="4">Tenascin</fullName>
    </submittedName>
</protein>
<accession>A0A6G0VRZ6</accession>
<organism evidence="4 5">
    <name type="scientific">Aphis craccivora</name>
    <name type="common">Cowpea aphid</name>
    <dbReference type="NCBI Taxonomy" id="307492"/>
    <lineage>
        <taxon>Eukaryota</taxon>
        <taxon>Metazoa</taxon>
        <taxon>Ecdysozoa</taxon>
        <taxon>Arthropoda</taxon>
        <taxon>Hexapoda</taxon>
        <taxon>Insecta</taxon>
        <taxon>Pterygota</taxon>
        <taxon>Neoptera</taxon>
        <taxon>Paraneoptera</taxon>
        <taxon>Hemiptera</taxon>
        <taxon>Sternorrhyncha</taxon>
        <taxon>Aphidomorpha</taxon>
        <taxon>Aphidoidea</taxon>
        <taxon>Aphididae</taxon>
        <taxon>Aphidini</taxon>
        <taxon>Aphis</taxon>
        <taxon>Aphis</taxon>
    </lineage>
</organism>
<dbReference type="Proteomes" id="UP000478052">
    <property type="component" value="Unassembled WGS sequence"/>
</dbReference>
<proteinExistence type="predicted"/>
<dbReference type="InterPro" id="IPR003961">
    <property type="entry name" value="FN3_dom"/>
</dbReference>
<evidence type="ECO:0000259" key="2">
    <source>
        <dbReference type="PROSITE" id="PS50835"/>
    </source>
</evidence>
<dbReference type="SMART" id="SM00409">
    <property type="entry name" value="IG"/>
    <property type="match status" value="1"/>
</dbReference>
<keyword evidence="5" id="KW-1185">Reference proteome</keyword>
<dbReference type="Gene3D" id="2.60.40.10">
    <property type="entry name" value="Immunoglobulins"/>
    <property type="match status" value="2"/>
</dbReference>
<name>A0A6G0VRZ6_APHCR</name>
<evidence type="ECO:0000256" key="1">
    <source>
        <dbReference type="ARBA" id="ARBA00022737"/>
    </source>
</evidence>
<comment type="caution">
    <text evidence="4">The sequence shown here is derived from an EMBL/GenBank/DDBJ whole genome shotgun (WGS) entry which is preliminary data.</text>
</comment>
<dbReference type="InterPro" id="IPR036179">
    <property type="entry name" value="Ig-like_dom_sf"/>
</dbReference>
<dbReference type="PROSITE" id="PS50853">
    <property type="entry name" value="FN3"/>
    <property type="match status" value="1"/>
</dbReference>
<sequence>KDLLEETQEEKSITYNTVTFDELKPDTKYELQVYVRTNYGYNLEQGLLIHFETKSKNLGPVDELIVYKKDLNRKSIGLRWSFNDTDVIDGFIVIVIRENINSTNQIIIEPERCVAWPTFYCITIDNLIPNDQYTVKIKAKSLDYPTGGSTSSVVTNFNDGLNIEEISSKDIDKCCESKPDVEIPITEELTSYNCTPGSTYSIGVLSKTLSYYGLTSKIHVTTPPDSAAIIRTIDHNQEVFEGGNTNLRCVLPRASKDELVNLIGSRAILTCNADATAIRDRIKLTWLRCNQLSLSEEHDIIDNNMLVLRNVQKSDQGLYNCIGIESDGAVVFSRPIILRVVEPPRIVLNKTQQFNGITEQDAGRYSCKAVNNIGEDESVAEVLVNGKT</sequence>
<evidence type="ECO:0000313" key="5">
    <source>
        <dbReference type="Proteomes" id="UP000478052"/>
    </source>
</evidence>
<dbReference type="OrthoDB" id="10521563at2759"/>
<dbReference type="PANTHER" id="PTHR13817">
    <property type="entry name" value="TITIN"/>
    <property type="match status" value="1"/>
</dbReference>
<dbReference type="AlphaFoldDB" id="A0A6G0VRZ6"/>
<dbReference type="Pfam" id="PF13927">
    <property type="entry name" value="Ig_3"/>
    <property type="match status" value="1"/>
</dbReference>
<dbReference type="EMBL" id="VUJU01013648">
    <property type="protein sequence ID" value="KAF0704124.1"/>
    <property type="molecule type" value="Genomic_DNA"/>
</dbReference>
<dbReference type="InterPro" id="IPR036116">
    <property type="entry name" value="FN3_sf"/>
</dbReference>